<proteinExistence type="predicted"/>
<accession>B9X7S5</accession>
<gene>
    <name evidence="1" type="ORF">BSPA14S_0942</name>
</gene>
<dbReference type="Proteomes" id="UP000003481">
    <property type="component" value="Unassembled WGS sequence"/>
</dbReference>
<organism evidence="1 2">
    <name type="scientific">Borreliella spielmanii A14S</name>
    <dbReference type="NCBI Taxonomy" id="498742"/>
    <lineage>
        <taxon>Bacteria</taxon>
        <taxon>Pseudomonadati</taxon>
        <taxon>Spirochaetota</taxon>
        <taxon>Spirochaetia</taxon>
        <taxon>Spirochaetales</taxon>
        <taxon>Borreliaceae</taxon>
        <taxon>Borreliella</taxon>
    </lineage>
</organism>
<evidence type="ECO:0000313" key="1">
    <source>
        <dbReference type="EMBL" id="EEF84603.1"/>
    </source>
</evidence>
<dbReference type="HOGENOM" id="CLU_3305760_0_0_12"/>
<reference evidence="1 2" key="1">
    <citation type="submission" date="2009-02" db="EMBL/GenBank/DDBJ databases">
        <authorList>
            <person name="Fraser-Liggett C.M."/>
            <person name="Mongodin E.F."/>
            <person name="Casjens B."/>
            <person name="Dunn J."/>
            <person name="Luft B."/>
            <person name="Qiu W."/>
            <person name="Schutzer S."/>
            <person name="Sebastian Y."/>
        </authorList>
    </citation>
    <scope>NUCLEOTIDE SEQUENCE [LARGE SCALE GENOMIC DNA]</scope>
    <source>
        <strain evidence="1 2">A14S</strain>
    </source>
</reference>
<sequence>MILAIIIKPPIKFIFKKKYKNSNTKYFFYFKKNNSFKVN</sequence>
<dbReference type="EMBL" id="ABKB02000005">
    <property type="protein sequence ID" value="EEF84603.1"/>
    <property type="molecule type" value="Genomic_DNA"/>
</dbReference>
<evidence type="ECO:0000313" key="2">
    <source>
        <dbReference type="Proteomes" id="UP000003481"/>
    </source>
</evidence>
<name>B9X7S5_9SPIR</name>
<protein>
    <submittedName>
        <fullName evidence="1">Uncharacterized protein</fullName>
    </submittedName>
</protein>
<comment type="caution">
    <text evidence="1">The sequence shown here is derived from an EMBL/GenBank/DDBJ whole genome shotgun (WGS) entry which is preliminary data.</text>
</comment>
<dbReference type="STRING" id="498742.BSPA14S_0942"/>
<dbReference type="AlphaFoldDB" id="B9X7S5"/>